<evidence type="ECO:0000256" key="9">
    <source>
        <dbReference type="ARBA" id="ARBA00023136"/>
    </source>
</evidence>
<dbReference type="Proteomes" id="UP000291572">
    <property type="component" value="Unassembled WGS sequence"/>
</dbReference>
<name>A0A8G1ZD59_9SPHN</name>
<comment type="subcellular location">
    <subcellularLocation>
        <location evidence="1">Cell outer membrane</location>
        <topology evidence="1">Multi-pass membrane protein</topology>
    </subcellularLocation>
</comment>
<evidence type="ECO:0000313" key="13">
    <source>
        <dbReference type="EMBL" id="RYM07340.1"/>
    </source>
</evidence>
<dbReference type="InterPro" id="IPR000531">
    <property type="entry name" value="Beta-barrel_TonB"/>
</dbReference>
<evidence type="ECO:0000256" key="3">
    <source>
        <dbReference type="ARBA" id="ARBA00022452"/>
    </source>
</evidence>
<keyword evidence="13" id="KW-0675">Receptor</keyword>
<evidence type="ECO:0000256" key="10">
    <source>
        <dbReference type="ARBA" id="ARBA00023237"/>
    </source>
</evidence>
<keyword evidence="7" id="KW-0406">Ion transport</keyword>
<keyword evidence="2" id="KW-0813">Transport</keyword>
<dbReference type="PANTHER" id="PTHR32552:SF81">
    <property type="entry name" value="TONB-DEPENDENT OUTER MEMBRANE RECEPTOR"/>
    <property type="match status" value="1"/>
</dbReference>
<dbReference type="Pfam" id="PF00593">
    <property type="entry name" value="TonB_dep_Rec_b-barrel"/>
    <property type="match status" value="1"/>
</dbReference>
<accession>A0A8G1ZD59</accession>
<dbReference type="GO" id="GO:0006826">
    <property type="term" value="P:iron ion transport"/>
    <property type="evidence" value="ECO:0007669"/>
    <property type="project" value="UniProtKB-KW"/>
</dbReference>
<keyword evidence="8" id="KW-0798">TonB box</keyword>
<dbReference type="InterPro" id="IPR039426">
    <property type="entry name" value="TonB-dep_rcpt-like"/>
</dbReference>
<dbReference type="RefSeq" id="WP_129927537.1">
    <property type="nucleotide sequence ID" value="NZ_SEOO01000050.1"/>
</dbReference>
<evidence type="ECO:0000256" key="11">
    <source>
        <dbReference type="SAM" id="MobiDB-lite"/>
    </source>
</evidence>
<evidence type="ECO:0000313" key="14">
    <source>
        <dbReference type="Proteomes" id="UP000291572"/>
    </source>
</evidence>
<evidence type="ECO:0000259" key="12">
    <source>
        <dbReference type="Pfam" id="PF00593"/>
    </source>
</evidence>
<dbReference type="Gene3D" id="2.40.170.20">
    <property type="entry name" value="TonB-dependent receptor, beta-barrel domain"/>
    <property type="match status" value="1"/>
</dbReference>
<keyword evidence="9" id="KW-0472">Membrane</keyword>
<keyword evidence="3" id="KW-1134">Transmembrane beta strand</keyword>
<evidence type="ECO:0000256" key="2">
    <source>
        <dbReference type="ARBA" id="ARBA00022448"/>
    </source>
</evidence>
<gene>
    <name evidence="13" type="ORF">EWH12_19280</name>
</gene>
<dbReference type="EMBL" id="SEOO01000050">
    <property type="protein sequence ID" value="RYM07340.1"/>
    <property type="molecule type" value="Genomic_DNA"/>
</dbReference>
<sequence>MKGWVKSQIPANAPLQPAHARSPEQNEFAVRGTLKFDASDSFDARLKFTFSKRTGDSSAANLQFVDCPLGAPQTGGVDDCRANGTVSSADAGANFAGLDPSFDGRGTFLTQKQVLTGLEMNYRPSDTITLTSVTGYYSTSLDSVGNFTASYVPSTYIHGRNYLSIDEFSQELRVTSDFDGPFNFTTGGHFQDSRVKSGAHSFLNANAPVEILEYLLKQDGLGYSAFAQGTFDILPTLEISAGGRYSHERKKLPFIGTDTTRNPSNPLIEQTAIVAKRSFNNFSPEFTLSWRPSKDMTVYGSYKKGFLSGGFNSGAANFATNLSYDQQLIKGFEGGAKVALLDGTLHANLALYSYRVTGLQVTVTTGGGTVQELRNAGKVSSKGIEFDFSYRPPVDGLRIDGALSYNRGRYLDYQATCYRGQNANSPVPCLNQLNRVSGNMALLQDLSGTELLRAPEFAGNLSADYHVAVGNGLELGLGADMTYSDSYLTDASSKAAGRSPSYALLGASVRLGQQDNGWQVALIGRNLTNKYFWTRSIDNPFSGTPASGGTTAGVLGDTVGPITRGRELMLRLSYSFR</sequence>
<evidence type="ECO:0000256" key="6">
    <source>
        <dbReference type="ARBA" id="ARBA00023004"/>
    </source>
</evidence>
<comment type="caution">
    <text evidence="13">The sequence shown here is derived from an EMBL/GenBank/DDBJ whole genome shotgun (WGS) entry which is preliminary data.</text>
</comment>
<evidence type="ECO:0000256" key="7">
    <source>
        <dbReference type="ARBA" id="ARBA00023065"/>
    </source>
</evidence>
<proteinExistence type="predicted"/>
<dbReference type="GO" id="GO:0009279">
    <property type="term" value="C:cell outer membrane"/>
    <property type="evidence" value="ECO:0007669"/>
    <property type="project" value="UniProtKB-SubCell"/>
</dbReference>
<organism evidence="13 14">
    <name type="scientific">Sphingobium cupriresistens</name>
    <dbReference type="NCBI Taxonomy" id="1132417"/>
    <lineage>
        <taxon>Bacteria</taxon>
        <taxon>Pseudomonadati</taxon>
        <taxon>Pseudomonadota</taxon>
        <taxon>Alphaproteobacteria</taxon>
        <taxon>Sphingomonadales</taxon>
        <taxon>Sphingomonadaceae</taxon>
        <taxon>Sphingobium</taxon>
    </lineage>
</organism>
<dbReference type="InterPro" id="IPR036942">
    <property type="entry name" value="Beta-barrel_TonB_sf"/>
</dbReference>
<dbReference type="SUPFAM" id="SSF56935">
    <property type="entry name" value="Porins"/>
    <property type="match status" value="1"/>
</dbReference>
<feature type="domain" description="TonB-dependent receptor-like beta-barrel" evidence="12">
    <location>
        <begin position="91"/>
        <end position="527"/>
    </location>
</feature>
<evidence type="ECO:0000256" key="8">
    <source>
        <dbReference type="ARBA" id="ARBA00023077"/>
    </source>
</evidence>
<evidence type="ECO:0000256" key="1">
    <source>
        <dbReference type="ARBA" id="ARBA00004571"/>
    </source>
</evidence>
<keyword evidence="10" id="KW-0998">Cell outer membrane</keyword>
<evidence type="ECO:0000256" key="4">
    <source>
        <dbReference type="ARBA" id="ARBA00022496"/>
    </source>
</evidence>
<dbReference type="PANTHER" id="PTHR32552">
    <property type="entry name" value="FERRICHROME IRON RECEPTOR-RELATED"/>
    <property type="match status" value="1"/>
</dbReference>
<dbReference type="AlphaFoldDB" id="A0A8G1ZD59"/>
<evidence type="ECO:0000256" key="5">
    <source>
        <dbReference type="ARBA" id="ARBA00022692"/>
    </source>
</evidence>
<feature type="region of interest" description="Disordered" evidence="11">
    <location>
        <begin position="1"/>
        <end position="25"/>
    </location>
</feature>
<reference evidence="13 14" key="1">
    <citation type="submission" date="2019-02" db="EMBL/GenBank/DDBJ databases">
        <authorList>
            <person name="Feng G."/>
        </authorList>
    </citation>
    <scope>NUCLEOTIDE SEQUENCE [LARGE SCALE GENOMIC DNA]</scope>
    <source>
        <strain evidence="13 14">CCTCC AB 2011146</strain>
    </source>
</reference>
<keyword evidence="6" id="KW-0408">Iron</keyword>
<dbReference type="OrthoDB" id="7223550at2"/>
<keyword evidence="5" id="KW-0812">Transmembrane</keyword>
<keyword evidence="4" id="KW-0410">Iron transport</keyword>
<protein>
    <submittedName>
        <fullName evidence="13">TonB-dependent receptor</fullName>
    </submittedName>
</protein>